<protein>
    <submittedName>
        <fullName evidence="1">Uncharacterized protein</fullName>
    </submittedName>
</protein>
<accession>A0A5K3G3G1</accession>
<sequence length="65" mass="7029">MRNSSVHIATCASPPRRLVHLPIQIIRSSLAQRPRHGSRPHAEAFNNCCLLASSASSLLPLPPPP</sequence>
<organism evidence="1">
    <name type="scientific">Mesocestoides corti</name>
    <name type="common">Flatworm</name>
    <dbReference type="NCBI Taxonomy" id="53468"/>
    <lineage>
        <taxon>Eukaryota</taxon>
        <taxon>Metazoa</taxon>
        <taxon>Spiralia</taxon>
        <taxon>Lophotrochozoa</taxon>
        <taxon>Platyhelminthes</taxon>
        <taxon>Cestoda</taxon>
        <taxon>Eucestoda</taxon>
        <taxon>Cyclophyllidea</taxon>
        <taxon>Mesocestoididae</taxon>
        <taxon>Mesocestoides</taxon>
    </lineage>
</organism>
<name>A0A5K3G3G1_MESCO</name>
<evidence type="ECO:0000313" key="1">
    <source>
        <dbReference type="WBParaSite" id="MCU_014870-RA"/>
    </source>
</evidence>
<proteinExistence type="predicted"/>
<dbReference type="AlphaFoldDB" id="A0A5K3G3G1"/>
<reference evidence="1" key="1">
    <citation type="submission" date="2019-11" db="UniProtKB">
        <authorList>
            <consortium name="WormBaseParasite"/>
        </authorList>
    </citation>
    <scope>IDENTIFICATION</scope>
</reference>
<dbReference type="WBParaSite" id="MCU_014870-RA">
    <property type="protein sequence ID" value="MCU_014870-RA"/>
    <property type="gene ID" value="MCU_014870"/>
</dbReference>